<sequence>MNRDITQSRSALSPGTVALLVLLAFLWALCFPLINIGLAASPPLMFAGLRALLAGVVLLGVGLLLGRPVPRGLRVWAMLAMVGLSATSLGFFGMFIGGGWVAPGLATVIENTQPLLTAVLAWLLLGEALGPRRRLGLGLGFAGILVISLPRLLDLEGTGSPIGIGYLLAGAAGVALANVVLKCLVGRADPLMVVGSQLLIGSTPLLAAGYLGEGGISAINWSRDFLFAWLTLSLVGTALASLLWFVLLRRAALGRLTTFSFLTPIFGLIMGLTLFGERIGGYESMGIFVALLGVWFVTRGDVRTETQQAACRLAREHE</sequence>
<reference evidence="8 9" key="1">
    <citation type="submission" date="2017-05" db="EMBL/GenBank/DDBJ databases">
        <title>Thiocyanate degradation by Thiohalobacter thiocyanaticus FOKN1.</title>
        <authorList>
            <person name="Oshiki M."/>
            <person name="Fukushima T."/>
            <person name="Kawano S."/>
            <person name="Nakagawa J."/>
        </authorList>
    </citation>
    <scope>NUCLEOTIDE SEQUENCE [LARGE SCALE GENOMIC DNA]</scope>
    <source>
        <strain evidence="8 9">FOKN1</strain>
    </source>
</reference>
<feature type="transmembrane region" description="Helical" evidence="6">
    <location>
        <begin position="191"/>
        <end position="211"/>
    </location>
</feature>
<keyword evidence="5 6" id="KW-0472">Membrane</keyword>
<evidence type="ECO:0000256" key="1">
    <source>
        <dbReference type="ARBA" id="ARBA00004141"/>
    </source>
</evidence>
<feature type="domain" description="EamA" evidence="7">
    <location>
        <begin position="17"/>
        <end position="148"/>
    </location>
</feature>
<dbReference type="SUPFAM" id="SSF103481">
    <property type="entry name" value="Multidrug resistance efflux transporter EmrE"/>
    <property type="match status" value="2"/>
</dbReference>
<feature type="transmembrane region" description="Helical" evidence="6">
    <location>
        <begin position="77"/>
        <end position="101"/>
    </location>
</feature>
<evidence type="ECO:0000313" key="9">
    <source>
        <dbReference type="Proteomes" id="UP000218765"/>
    </source>
</evidence>
<protein>
    <submittedName>
        <fullName evidence="8">Permeases of the drug/metabolite transporter</fullName>
    </submittedName>
</protein>
<evidence type="ECO:0000256" key="5">
    <source>
        <dbReference type="ARBA" id="ARBA00023136"/>
    </source>
</evidence>
<evidence type="ECO:0000256" key="6">
    <source>
        <dbReference type="SAM" id="Phobius"/>
    </source>
</evidence>
<comment type="similarity">
    <text evidence="2">Belongs to the EamA transporter family.</text>
</comment>
<evidence type="ECO:0000256" key="2">
    <source>
        <dbReference type="ARBA" id="ARBA00007362"/>
    </source>
</evidence>
<proteinExistence type="inferred from homology"/>
<feature type="transmembrane region" description="Helical" evidence="6">
    <location>
        <begin position="226"/>
        <end position="247"/>
    </location>
</feature>
<feature type="transmembrane region" description="Helical" evidence="6">
    <location>
        <begin position="164"/>
        <end position="184"/>
    </location>
</feature>
<dbReference type="OrthoDB" id="9776210at2"/>
<dbReference type="PANTHER" id="PTHR32322:SF2">
    <property type="entry name" value="EAMA DOMAIN-CONTAINING PROTEIN"/>
    <property type="match status" value="1"/>
</dbReference>
<feature type="domain" description="EamA" evidence="7">
    <location>
        <begin position="162"/>
        <end position="298"/>
    </location>
</feature>
<accession>A0A1Z4VMS5</accession>
<feature type="transmembrane region" description="Helical" evidence="6">
    <location>
        <begin position="135"/>
        <end position="152"/>
    </location>
</feature>
<dbReference type="AlphaFoldDB" id="A0A1Z4VMS5"/>
<dbReference type="EMBL" id="AP018052">
    <property type="protein sequence ID" value="BAZ92920.1"/>
    <property type="molecule type" value="Genomic_DNA"/>
</dbReference>
<dbReference type="InterPro" id="IPR000620">
    <property type="entry name" value="EamA_dom"/>
</dbReference>
<feature type="transmembrane region" description="Helical" evidence="6">
    <location>
        <begin position="113"/>
        <end position="130"/>
    </location>
</feature>
<keyword evidence="4 6" id="KW-1133">Transmembrane helix</keyword>
<feature type="transmembrane region" description="Helical" evidence="6">
    <location>
        <begin position="282"/>
        <end position="298"/>
    </location>
</feature>
<feature type="transmembrane region" description="Helical" evidence="6">
    <location>
        <begin position="44"/>
        <end position="65"/>
    </location>
</feature>
<evidence type="ECO:0000256" key="3">
    <source>
        <dbReference type="ARBA" id="ARBA00022692"/>
    </source>
</evidence>
<evidence type="ECO:0000259" key="7">
    <source>
        <dbReference type="Pfam" id="PF00892"/>
    </source>
</evidence>
<dbReference type="InterPro" id="IPR050638">
    <property type="entry name" value="AA-Vitamin_Transporters"/>
</dbReference>
<feature type="transmembrane region" description="Helical" evidence="6">
    <location>
        <begin position="12"/>
        <end position="38"/>
    </location>
</feature>
<dbReference type="KEGG" id="ttc:FOKN1_0516"/>
<dbReference type="InterPro" id="IPR037185">
    <property type="entry name" value="EmrE-like"/>
</dbReference>
<dbReference type="Pfam" id="PF00892">
    <property type="entry name" value="EamA"/>
    <property type="match status" value="2"/>
</dbReference>
<evidence type="ECO:0000313" key="8">
    <source>
        <dbReference type="EMBL" id="BAZ92920.1"/>
    </source>
</evidence>
<dbReference type="Proteomes" id="UP000218765">
    <property type="component" value="Chromosome"/>
</dbReference>
<keyword evidence="3 6" id="KW-0812">Transmembrane</keyword>
<comment type="subcellular location">
    <subcellularLocation>
        <location evidence="1">Membrane</location>
        <topology evidence="1">Multi-pass membrane protein</topology>
    </subcellularLocation>
</comment>
<dbReference type="RefSeq" id="WP_096364426.1">
    <property type="nucleotide sequence ID" value="NZ_AP018052.1"/>
</dbReference>
<evidence type="ECO:0000256" key="4">
    <source>
        <dbReference type="ARBA" id="ARBA00022989"/>
    </source>
</evidence>
<gene>
    <name evidence="8" type="ORF">FOKN1_0516</name>
</gene>
<feature type="transmembrane region" description="Helical" evidence="6">
    <location>
        <begin position="259"/>
        <end position="276"/>
    </location>
</feature>
<dbReference type="PANTHER" id="PTHR32322">
    <property type="entry name" value="INNER MEMBRANE TRANSPORTER"/>
    <property type="match status" value="1"/>
</dbReference>
<dbReference type="GO" id="GO:0016020">
    <property type="term" value="C:membrane"/>
    <property type="evidence" value="ECO:0007669"/>
    <property type="project" value="UniProtKB-SubCell"/>
</dbReference>
<name>A0A1Z4VMS5_9GAMM</name>
<organism evidence="8 9">
    <name type="scientific">Thiohalobacter thiocyanaticus</name>
    <dbReference type="NCBI Taxonomy" id="585455"/>
    <lineage>
        <taxon>Bacteria</taxon>
        <taxon>Pseudomonadati</taxon>
        <taxon>Pseudomonadota</taxon>
        <taxon>Gammaproteobacteria</taxon>
        <taxon>Thiohalobacterales</taxon>
        <taxon>Thiohalobacteraceae</taxon>
        <taxon>Thiohalobacter</taxon>
    </lineage>
</organism>
<keyword evidence="9" id="KW-1185">Reference proteome</keyword>